<dbReference type="EMBL" id="CADCXU010005688">
    <property type="protein sequence ID" value="CAA9997310.1"/>
    <property type="molecule type" value="Genomic_DNA"/>
</dbReference>
<dbReference type="AlphaFoldDB" id="A0A6H5G3F9"/>
<keyword evidence="3" id="KW-1185">Reference proteome</keyword>
<reference evidence="1 3" key="1">
    <citation type="submission" date="2020-02" db="EMBL/GenBank/DDBJ databases">
        <authorList>
            <person name="Ferguson B K."/>
        </authorList>
    </citation>
    <scope>NUCLEOTIDE SEQUENCE [LARGE SCALE GENOMIC DNA]</scope>
</reference>
<evidence type="ECO:0000313" key="2">
    <source>
        <dbReference type="EMBL" id="CAA9997311.1"/>
    </source>
</evidence>
<dbReference type="OrthoDB" id="6516201at2759"/>
<evidence type="ECO:0000313" key="3">
    <source>
        <dbReference type="Proteomes" id="UP000479000"/>
    </source>
</evidence>
<evidence type="ECO:0008006" key="4">
    <source>
        <dbReference type="Google" id="ProtNLM"/>
    </source>
</evidence>
<dbReference type="EMBL" id="CADCXU010005689">
    <property type="protein sequence ID" value="CAA9997311.1"/>
    <property type="molecule type" value="Genomic_DNA"/>
</dbReference>
<dbReference type="Proteomes" id="UP000479000">
    <property type="component" value="Unassembled WGS sequence"/>
</dbReference>
<proteinExistence type="predicted"/>
<sequence>MGEIDCWEVECPPVWCESTILSTSDCCPRCPFEPTCNSSSSSCRAGPGLPGRYFQPKPWSDINTCSSCNCKVRRWESVGEEMAERVPVILY</sequence>
<protein>
    <recommendedName>
        <fullName evidence="4">VWFC domain-containing protein</fullName>
    </recommendedName>
</protein>
<name>A0A6H5G3F9_9HEMI</name>
<evidence type="ECO:0000313" key="1">
    <source>
        <dbReference type="EMBL" id="CAA9997310.1"/>
    </source>
</evidence>
<accession>A0A6H5G3F9</accession>
<organism evidence="1 3">
    <name type="scientific">Nesidiocoris tenuis</name>
    <dbReference type="NCBI Taxonomy" id="355587"/>
    <lineage>
        <taxon>Eukaryota</taxon>
        <taxon>Metazoa</taxon>
        <taxon>Ecdysozoa</taxon>
        <taxon>Arthropoda</taxon>
        <taxon>Hexapoda</taxon>
        <taxon>Insecta</taxon>
        <taxon>Pterygota</taxon>
        <taxon>Neoptera</taxon>
        <taxon>Paraneoptera</taxon>
        <taxon>Hemiptera</taxon>
        <taxon>Heteroptera</taxon>
        <taxon>Panheteroptera</taxon>
        <taxon>Cimicomorpha</taxon>
        <taxon>Miridae</taxon>
        <taxon>Dicyphina</taxon>
        <taxon>Nesidiocoris</taxon>
    </lineage>
</organism>
<gene>
    <name evidence="1" type="ORF">NTEN_LOCUS3621</name>
    <name evidence="2" type="ORF">NTEN_LOCUS3622</name>
</gene>